<proteinExistence type="predicted"/>
<dbReference type="Proteomes" id="UP001079657">
    <property type="component" value="Unassembled WGS sequence"/>
</dbReference>
<sequence length="356" mass="40476">MFQRNVLSLELGSENAKLVEGRMQGKKVIVQKALSFEVPKNCFNDGEITNLITMKEELAEAIKRMNTKTKKLICVSKSTSIITREISVPLVKPNEMDSLIEYEMKQYLPINFDEYIIKYKKLNEYEEESVKKAAIRVGIYPKIMAKMYWDLAKELKFTPVALDLSSNCIAKLFDIDDIDINSEQYSLENTVVVVDIGYEQIELNIISEGVLQFTRIIMGGGSYLDANIASELGISDKEAEKKKMALCNLKEGKILENEEAEIITASVKRVVDRWASDIQRMIDYYINKNRFKKMSKIYIHGGVSELKGICGYMESLLNIPVEKLEQMSNISVTGEAACNINLERYLNAIGGIIRLR</sequence>
<dbReference type="Pfam" id="PF11104">
    <property type="entry name" value="PilM_2"/>
    <property type="match status" value="1"/>
</dbReference>
<accession>A0ABT4CPC4</accession>
<comment type="caution">
    <text evidence="1">The sequence shown here is derived from an EMBL/GenBank/DDBJ whole genome shotgun (WGS) entry which is preliminary data.</text>
</comment>
<dbReference type="Gene3D" id="3.30.1490.300">
    <property type="match status" value="1"/>
</dbReference>
<dbReference type="Gene3D" id="3.30.420.40">
    <property type="match status" value="2"/>
</dbReference>
<organism evidence="1 2">
    <name type="scientific">Clostridium ganghwense</name>
    <dbReference type="NCBI Taxonomy" id="312089"/>
    <lineage>
        <taxon>Bacteria</taxon>
        <taxon>Bacillati</taxon>
        <taxon>Bacillota</taxon>
        <taxon>Clostridia</taxon>
        <taxon>Eubacteriales</taxon>
        <taxon>Clostridiaceae</taxon>
        <taxon>Clostridium</taxon>
    </lineage>
</organism>
<protein>
    <submittedName>
        <fullName evidence="1">Pilus assembly protein PilM</fullName>
    </submittedName>
</protein>
<dbReference type="RefSeq" id="WP_268049754.1">
    <property type="nucleotide sequence ID" value="NZ_JAPQES010000003.1"/>
</dbReference>
<dbReference type="PANTHER" id="PTHR32432:SF3">
    <property type="entry name" value="ETHANOLAMINE UTILIZATION PROTEIN EUTJ"/>
    <property type="match status" value="1"/>
</dbReference>
<dbReference type="PIRSF" id="PIRSF019169">
    <property type="entry name" value="PilM"/>
    <property type="match status" value="1"/>
</dbReference>
<dbReference type="InterPro" id="IPR043129">
    <property type="entry name" value="ATPase_NBD"/>
</dbReference>
<dbReference type="InterPro" id="IPR050696">
    <property type="entry name" value="FtsA/MreB"/>
</dbReference>
<dbReference type="InterPro" id="IPR005883">
    <property type="entry name" value="PilM"/>
</dbReference>
<dbReference type="CDD" id="cd24049">
    <property type="entry name" value="ASKHA_NBD_PilM"/>
    <property type="match status" value="1"/>
</dbReference>
<reference evidence="1" key="1">
    <citation type="submission" date="2022-12" db="EMBL/GenBank/DDBJ databases">
        <authorList>
            <person name="Wang J."/>
        </authorList>
    </citation>
    <scope>NUCLEOTIDE SEQUENCE</scope>
    <source>
        <strain evidence="1">HY-42-06</strain>
    </source>
</reference>
<dbReference type="PANTHER" id="PTHR32432">
    <property type="entry name" value="CELL DIVISION PROTEIN FTSA-RELATED"/>
    <property type="match status" value="1"/>
</dbReference>
<gene>
    <name evidence="1" type="primary">pilM</name>
    <name evidence="1" type="ORF">OXH55_09740</name>
</gene>
<dbReference type="SUPFAM" id="SSF53067">
    <property type="entry name" value="Actin-like ATPase domain"/>
    <property type="match status" value="2"/>
</dbReference>
<name>A0ABT4CPC4_9CLOT</name>
<keyword evidence="2" id="KW-1185">Reference proteome</keyword>
<dbReference type="EMBL" id="JAPQES010000003">
    <property type="protein sequence ID" value="MCY6370912.1"/>
    <property type="molecule type" value="Genomic_DNA"/>
</dbReference>
<evidence type="ECO:0000313" key="2">
    <source>
        <dbReference type="Proteomes" id="UP001079657"/>
    </source>
</evidence>
<evidence type="ECO:0000313" key="1">
    <source>
        <dbReference type="EMBL" id="MCY6370912.1"/>
    </source>
</evidence>